<reference evidence="1 2" key="1">
    <citation type="journal article" date="2018" name="Nat. Ecol. Evol.">
        <title>Pezizomycetes genomes reveal the molecular basis of ectomycorrhizal truffle lifestyle.</title>
        <authorList>
            <person name="Murat C."/>
            <person name="Payen T."/>
            <person name="Noel B."/>
            <person name="Kuo A."/>
            <person name="Morin E."/>
            <person name="Chen J."/>
            <person name="Kohler A."/>
            <person name="Krizsan K."/>
            <person name="Balestrini R."/>
            <person name="Da Silva C."/>
            <person name="Montanini B."/>
            <person name="Hainaut M."/>
            <person name="Levati E."/>
            <person name="Barry K.W."/>
            <person name="Belfiori B."/>
            <person name="Cichocki N."/>
            <person name="Clum A."/>
            <person name="Dockter R.B."/>
            <person name="Fauchery L."/>
            <person name="Guy J."/>
            <person name="Iotti M."/>
            <person name="Le Tacon F."/>
            <person name="Lindquist E.A."/>
            <person name="Lipzen A."/>
            <person name="Malagnac F."/>
            <person name="Mello A."/>
            <person name="Molinier V."/>
            <person name="Miyauchi S."/>
            <person name="Poulain J."/>
            <person name="Riccioni C."/>
            <person name="Rubini A."/>
            <person name="Sitrit Y."/>
            <person name="Splivallo R."/>
            <person name="Traeger S."/>
            <person name="Wang M."/>
            <person name="Zifcakova L."/>
            <person name="Wipf D."/>
            <person name="Zambonelli A."/>
            <person name="Paolocci F."/>
            <person name="Nowrousian M."/>
            <person name="Ottonello S."/>
            <person name="Baldrian P."/>
            <person name="Spatafora J.W."/>
            <person name="Henrissat B."/>
            <person name="Nagy L.G."/>
            <person name="Aury J.M."/>
            <person name="Wincker P."/>
            <person name="Grigoriev I.V."/>
            <person name="Bonfante P."/>
            <person name="Martin F.M."/>
        </authorList>
    </citation>
    <scope>NUCLEOTIDE SEQUENCE [LARGE SCALE GENOMIC DNA]</scope>
    <source>
        <strain evidence="1 2">ATCC MYA-4762</strain>
    </source>
</reference>
<dbReference type="InterPro" id="IPR027417">
    <property type="entry name" value="P-loop_NTPase"/>
</dbReference>
<dbReference type="SUPFAM" id="SSF52540">
    <property type="entry name" value="P-loop containing nucleoside triphosphate hydrolases"/>
    <property type="match status" value="1"/>
</dbReference>
<evidence type="ECO:0000313" key="1">
    <source>
        <dbReference type="EMBL" id="RPB21917.1"/>
    </source>
</evidence>
<dbReference type="InParanoid" id="A0A3N4LGB9"/>
<sequence length="119" mass="13085">MADCEPATAASAASIYEQELRIPESLYITGKGYEADDIELRYGELASIAGSSGSGKTLVRSVYLGLHAVTTHLLTHPESHTAWVDTVGGFSARWLKEVWKLQRQCLVAMLEVSVEMVKW</sequence>
<protein>
    <recommendedName>
        <fullName evidence="3">DNA recombination and repair protein Rad51-like C-terminal domain-containing protein</fullName>
    </recommendedName>
</protein>
<keyword evidence="2" id="KW-1185">Reference proteome</keyword>
<evidence type="ECO:0000313" key="2">
    <source>
        <dbReference type="Proteomes" id="UP000267821"/>
    </source>
</evidence>
<gene>
    <name evidence="1" type="ORF">L211DRAFT_410713</name>
</gene>
<dbReference type="OrthoDB" id="336321at2759"/>
<dbReference type="EMBL" id="ML121556">
    <property type="protein sequence ID" value="RPB21917.1"/>
    <property type="molecule type" value="Genomic_DNA"/>
</dbReference>
<dbReference type="Gene3D" id="3.40.50.300">
    <property type="entry name" value="P-loop containing nucleotide triphosphate hydrolases"/>
    <property type="match status" value="1"/>
</dbReference>
<proteinExistence type="predicted"/>
<organism evidence="1 2">
    <name type="scientific">Terfezia boudieri ATCC MYA-4762</name>
    <dbReference type="NCBI Taxonomy" id="1051890"/>
    <lineage>
        <taxon>Eukaryota</taxon>
        <taxon>Fungi</taxon>
        <taxon>Dikarya</taxon>
        <taxon>Ascomycota</taxon>
        <taxon>Pezizomycotina</taxon>
        <taxon>Pezizomycetes</taxon>
        <taxon>Pezizales</taxon>
        <taxon>Pezizaceae</taxon>
        <taxon>Terfezia</taxon>
    </lineage>
</organism>
<accession>A0A3N4LGB9</accession>
<dbReference type="AlphaFoldDB" id="A0A3N4LGB9"/>
<dbReference type="Proteomes" id="UP000267821">
    <property type="component" value="Unassembled WGS sequence"/>
</dbReference>
<evidence type="ECO:0008006" key="3">
    <source>
        <dbReference type="Google" id="ProtNLM"/>
    </source>
</evidence>
<name>A0A3N4LGB9_9PEZI</name>